<feature type="compositionally biased region" description="Basic and acidic residues" evidence="1">
    <location>
        <begin position="795"/>
        <end position="812"/>
    </location>
</feature>
<feature type="region of interest" description="Disordered" evidence="1">
    <location>
        <begin position="1039"/>
        <end position="1395"/>
    </location>
</feature>
<reference evidence="2" key="1">
    <citation type="submission" date="2020-05" db="UniProtKB">
        <authorList>
            <consortium name="EnsemblMetazoa"/>
        </authorList>
    </citation>
    <scope>IDENTIFICATION</scope>
    <source>
        <strain evidence="2">USDA</strain>
    </source>
</reference>
<feature type="compositionally biased region" description="Polar residues" evidence="1">
    <location>
        <begin position="97"/>
        <end position="121"/>
    </location>
</feature>
<feature type="compositionally biased region" description="Basic and acidic residues" evidence="1">
    <location>
        <begin position="980"/>
        <end position="989"/>
    </location>
</feature>
<feature type="compositionally biased region" description="Basic and acidic residues" evidence="1">
    <location>
        <begin position="939"/>
        <end position="949"/>
    </location>
</feature>
<feature type="compositionally biased region" description="Basic and acidic residues" evidence="1">
    <location>
        <begin position="147"/>
        <end position="167"/>
    </location>
</feature>
<feature type="region of interest" description="Disordered" evidence="1">
    <location>
        <begin position="902"/>
        <end position="1015"/>
    </location>
</feature>
<feature type="compositionally biased region" description="Basic and acidic residues" evidence="1">
    <location>
        <begin position="435"/>
        <end position="462"/>
    </location>
</feature>
<feature type="compositionally biased region" description="Basic and acidic residues" evidence="1">
    <location>
        <begin position="1005"/>
        <end position="1015"/>
    </location>
</feature>
<feature type="compositionally biased region" description="Basic and acidic residues" evidence="1">
    <location>
        <begin position="737"/>
        <end position="761"/>
    </location>
</feature>
<feature type="compositionally biased region" description="Polar residues" evidence="1">
    <location>
        <begin position="365"/>
        <end position="381"/>
    </location>
</feature>
<feature type="compositionally biased region" description="Polar residues" evidence="1">
    <location>
        <begin position="592"/>
        <end position="606"/>
    </location>
</feature>
<feature type="region of interest" description="Disordered" evidence="1">
    <location>
        <begin position="253"/>
        <end position="283"/>
    </location>
</feature>
<feature type="compositionally biased region" description="Polar residues" evidence="1">
    <location>
        <begin position="914"/>
        <end position="923"/>
    </location>
</feature>
<organism evidence="2 3">
    <name type="scientific">Stomoxys calcitrans</name>
    <name type="common">Stable fly</name>
    <name type="synonym">Conops calcitrans</name>
    <dbReference type="NCBI Taxonomy" id="35570"/>
    <lineage>
        <taxon>Eukaryota</taxon>
        <taxon>Metazoa</taxon>
        <taxon>Ecdysozoa</taxon>
        <taxon>Arthropoda</taxon>
        <taxon>Hexapoda</taxon>
        <taxon>Insecta</taxon>
        <taxon>Pterygota</taxon>
        <taxon>Neoptera</taxon>
        <taxon>Endopterygota</taxon>
        <taxon>Diptera</taxon>
        <taxon>Brachycera</taxon>
        <taxon>Muscomorpha</taxon>
        <taxon>Muscoidea</taxon>
        <taxon>Muscidae</taxon>
        <taxon>Stomoxys</taxon>
    </lineage>
</organism>
<feature type="compositionally biased region" description="Basic and acidic residues" evidence="1">
    <location>
        <begin position="1365"/>
        <end position="1382"/>
    </location>
</feature>
<feature type="compositionally biased region" description="Gly residues" evidence="1">
    <location>
        <begin position="1041"/>
        <end position="1054"/>
    </location>
</feature>
<feature type="compositionally biased region" description="Low complexity" evidence="1">
    <location>
        <begin position="950"/>
        <end position="966"/>
    </location>
</feature>
<dbReference type="Proteomes" id="UP000095300">
    <property type="component" value="Unassembled WGS sequence"/>
</dbReference>
<feature type="region of interest" description="Disordered" evidence="1">
    <location>
        <begin position="325"/>
        <end position="825"/>
    </location>
</feature>
<feature type="compositionally biased region" description="Polar residues" evidence="1">
    <location>
        <begin position="1484"/>
        <end position="1493"/>
    </location>
</feature>
<feature type="compositionally biased region" description="Gly residues" evidence="1">
    <location>
        <begin position="471"/>
        <end position="484"/>
    </location>
</feature>
<feature type="compositionally biased region" description="Basic and acidic residues" evidence="1">
    <location>
        <begin position="521"/>
        <end position="557"/>
    </location>
</feature>
<feature type="compositionally biased region" description="Low complexity" evidence="1">
    <location>
        <begin position="1221"/>
        <end position="1244"/>
    </location>
</feature>
<feature type="compositionally biased region" description="Polar residues" evidence="1">
    <location>
        <begin position="762"/>
        <end position="778"/>
    </location>
</feature>
<feature type="compositionally biased region" description="Polar residues" evidence="1">
    <location>
        <begin position="1332"/>
        <end position="1348"/>
    </location>
</feature>
<feature type="compositionally biased region" description="Basic and acidic residues" evidence="1">
    <location>
        <begin position="1091"/>
        <end position="1127"/>
    </location>
</feature>
<dbReference type="VEuPathDB" id="VectorBase:SCAU004938"/>
<protein>
    <submittedName>
        <fullName evidence="2">Uncharacterized protein</fullName>
    </submittedName>
</protein>
<feature type="compositionally biased region" description="Polar residues" evidence="1">
    <location>
        <begin position="1162"/>
        <end position="1176"/>
    </location>
</feature>
<feature type="compositionally biased region" description="Polar residues" evidence="1">
    <location>
        <begin position="1183"/>
        <end position="1195"/>
    </location>
</feature>
<feature type="compositionally biased region" description="Polar residues" evidence="1">
    <location>
        <begin position="613"/>
        <end position="625"/>
    </location>
</feature>
<evidence type="ECO:0000256" key="1">
    <source>
        <dbReference type="SAM" id="MobiDB-lite"/>
    </source>
</evidence>
<feature type="compositionally biased region" description="Basic and acidic residues" evidence="1">
    <location>
        <begin position="1307"/>
        <end position="1331"/>
    </location>
</feature>
<feature type="region of interest" description="Disordered" evidence="1">
    <location>
        <begin position="94"/>
        <end position="122"/>
    </location>
</feature>
<feature type="compositionally biased region" description="Basic and acidic residues" evidence="1">
    <location>
        <begin position="1509"/>
        <end position="1519"/>
    </location>
</feature>
<feature type="compositionally biased region" description="Low complexity" evidence="1">
    <location>
        <begin position="1520"/>
        <end position="1536"/>
    </location>
</feature>
<feature type="region of interest" description="Disordered" evidence="1">
    <location>
        <begin position="852"/>
        <end position="874"/>
    </location>
</feature>
<feature type="compositionally biased region" description="Polar residues" evidence="1">
    <location>
        <begin position="862"/>
        <end position="874"/>
    </location>
</feature>
<feature type="compositionally biased region" description="Polar residues" evidence="1">
    <location>
        <begin position="558"/>
        <end position="582"/>
    </location>
</feature>
<name>A0A1I8P5F0_STOCA</name>
<feature type="compositionally biased region" description="Polar residues" evidence="1">
    <location>
        <begin position="1128"/>
        <end position="1152"/>
    </location>
</feature>
<feature type="compositionally biased region" description="Basic and acidic residues" evidence="1">
    <location>
        <begin position="327"/>
        <end position="351"/>
    </location>
</feature>
<feature type="compositionally biased region" description="Basic and acidic residues" evidence="1">
    <location>
        <begin position="410"/>
        <end position="419"/>
    </location>
</feature>
<evidence type="ECO:0000313" key="2">
    <source>
        <dbReference type="EnsemblMetazoa" id="SCAU004938-PA"/>
    </source>
</evidence>
<feature type="compositionally biased region" description="Basic and acidic residues" evidence="1">
    <location>
        <begin position="627"/>
        <end position="643"/>
    </location>
</feature>
<feature type="compositionally biased region" description="Low complexity" evidence="1">
    <location>
        <begin position="651"/>
        <end position="674"/>
    </location>
</feature>
<dbReference type="EnsemblMetazoa" id="SCAU004938-RA">
    <property type="protein sequence ID" value="SCAU004938-PA"/>
    <property type="gene ID" value="SCAU004938"/>
</dbReference>
<proteinExistence type="predicted"/>
<keyword evidence="3" id="KW-1185">Reference proteome</keyword>
<feature type="region of interest" description="Disordered" evidence="1">
    <location>
        <begin position="147"/>
        <end position="207"/>
    </location>
</feature>
<feature type="compositionally biased region" description="Polar residues" evidence="1">
    <location>
        <begin position="1385"/>
        <end position="1395"/>
    </location>
</feature>
<sequence length="1542" mass="174743">MGYRRARLESRILTRRFGDTATLERNGYHNRSRENSHERLLEERENANNFQTRPRYALSPEREVRQEAYEANRFHKPEVKEILNKYSPERSHLDIISPSNSNTTTNKIVSSSTTAPTSTMEKTSRYKHTKYYDDGHGGVKEVYERETQFDTDGKPHVRETRHRERLDSYSGKPIRAASPLHLESQRLRSDSYSGKVGRESSPIAADHHHHLERQLITTDYEPKSFDSQFTTTDQYRSSPENMKRYEVNGRVSSEDRWHSSLKRDKLQQRSFDKGDSGIENDFRKESFNGDLVNRWRKRTIADDIKSCDSFLRKERRHCEQLRQAAKRSADNYHYRERSIDDGSHYDPHLDKYPPNSSTLRRRDQQSQTPQEGDGKNNTSTLKRTKKLGGFEKVKQLFTGGSGNNTGSSLPDKKDAERKSMSSSTSSSAGTQQTVKSKDKDKYMVKEEEIRSTRYAHRGEHRLNGGVAVVNGGAGSSSSGGGHSIGVGTQTPENMREPKAIDISMRRRLSTPKASPLLLKRTSSDKNRKESPLAKPEKTSWFKSLDRRSKSKSKEKLNASESSSLKRSKNLHSSTPQQQTTKNLRFFGDTDLDSNPPTISKGSSTLKSRPLLASNLNRSQKYSQSAYHIDRIRSDSPQRQDYRHSLASGSKSLGATTANNAATTTTTLSTSTTSTQRHKSTSMHNLDNHHQGNGNDEVDFRRRRHYSRSRELDHISESGSETEDQDKTRAGLMTARTLSRDRLDRLDRTQRYDEHSYRRSNDRPTSSTPNGDTSSSNQHQPRRSQPYLMGPPKPARSAERRAMSYSRERDRFPAESSGTEGESSLHSQRSVVYLHATTVGAIPQPYQLRRRSISRDDLRSNKTKNQPLQPMTRTVSRSVSMLAPWKPKLISEGYEINYSQEQNKTMSTLPRKPLQNGNANTMTRNNKKSEPLTTRHNTRRHADYLKDDQSSLRNSSTTSASKSGLSTNLHRKKNNTGSSLPDKKDAERKSMSSSTSSSAGTQQTVKSKDKDKYMVKEEEIRSTRYAHRGEHRLNGGVAVVNGGAGSSSSGGGHSIGVGTQTPENMREPKAIDISMRRRLSTPKASPLLLKRTSSDKNRKESPLAKPEKTSWFKSLDRRSKSKSKEKLNASESSSLKRSKNLHSSTPQQQTTKNLRFFGDTDLDSNPPTISKGSSTLKSRPLLASNLNRSQKYSQSAYHIDRIRSDSPQRQDYRHSLASGSKSLGATTANNAATTTTTLSTSTTSTQRHKSTSMHNLDNHHQGNGNDEVDFRRRRHYSRSRELDHISESGSETEDQDKTRAGLMTARTLSRDRLDRLDRTQRYDEHSYRRSNDRPTSSTPNGDTSSSNQHQPRRSQPYLMGPPKPARSAERRAMSYSRERDRFPAESSGTEGESSLHSQRSVVYLHATTVGAIPQPYQLRRRSISRDDLRSNKTKNQPLQPMTRTVSRSVSMLAPWKPKLISEGYEINYSQEQNKTMSTLPRKPLQNGNANTMTRNNKKSEPLTTRHNTRRHADYLKDDQSSLRNSSTTSASKSGLSTNLHRKK</sequence>
<accession>A0A1I8P5F0</accession>
<evidence type="ECO:0000313" key="3">
    <source>
        <dbReference type="Proteomes" id="UP000095300"/>
    </source>
</evidence>
<feature type="compositionally biased region" description="Basic and acidic residues" evidence="1">
    <location>
        <begin position="1197"/>
        <end position="1213"/>
    </location>
</feature>
<feature type="region of interest" description="Disordered" evidence="1">
    <location>
        <begin position="1472"/>
        <end position="1542"/>
    </location>
</feature>
<feature type="compositionally biased region" description="Polar residues" evidence="1">
    <location>
        <begin position="815"/>
        <end position="825"/>
    </location>
</feature>